<dbReference type="SUPFAM" id="SSF52540">
    <property type="entry name" value="P-loop containing nucleoside triphosphate hydrolases"/>
    <property type="match status" value="2"/>
</dbReference>
<evidence type="ECO:0000256" key="4">
    <source>
        <dbReference type="ARBA" id="ARBA00022741"/>
    </source>
</evidence>
<keyword evidence="5 10" id="KW-0680">Restriction system</keyword>
<dbReference type="GO" id="GO:0005524">
    <property type="term" value="F:ATP binding"/>
    <property type="evidence" value="ECO:0007669"/>
    <property type="project" value="UniProtKB-KW"/>
</dbReference>
<dbReference type="Pfam" id="PF22679">
    <property type="entry name" value="T1R_D3-like"/>
    <property type="match status" value="1"/>
</dbReference>
<evidence type="ECO:0000313" key="13">
    <source>
        <dbReference type="Proteomes" id="UP000255417"/>
    </source>
</evidence>
<dbReference type="Pfam" id="PF18766">
    <property type="entry name" value="SWI2_SNF2"/>
    <property type="match status" value="1"/>
</dbReference>
<dbReference type="PANTHER" id="PTHR30195:SF15">
    <property type="entry name" value="TYPE I RESTRICTION ENZYME HINDI ENDONUCLEASE SUBUNIT"/>
    <property type="match status" value="1"/>
</dbReference>
<dbReference type="PROSITE" id="PS51192">
    <property type="entry name" value="HELICASE_ATP_BIND_1"/>
    <property type="match status" value="1"/>
</dbReference>
<proteinExistence type="inferred from homology"/>
<dbReference type="GO" id="GO:0009307">
    <property type="term" value="P:DNA restriction-modification system"/>
    <property type="evidence" value="ECO:0007669"/>
    <property type="project" value="UniProtKB-KW"/>
</dbReference>
<sequence length="1054" mass="119364">MKLNTPINEDLIEQLAIKQLKMLGWGYQYGKDIPIDEQLSIDGAWRSRGSQVVFKPLLKQALVRLNSDIPESVIDEVVQKICFSDSSDLALQNQTAYGWLRNGVAVSYQKEGEQISDLVRLIDFQNVANNDFLVVNQLTIAGRKGNRRPDVIAYINGLPIVVFELKNPLIEEADISKAYSQLQTYKDEITDLFIFNQVLVISDSTQARVGSVTADFERFTPWRVVNEKQNSVRVHFENELESLLNGLFSPEILLDYIQNFTVFEKNEKGKIIKKIAAYHQYYGVNEAVQSTEIAIKGNKKIGVVWHTQGSGKSLSMLFYTGKVLSQKMLGNPTIVVVTDRNDLDGQLFKTFCEGQAILKQVPIQAQNSEELRLELAKREAGGVIFTTIQKFGLSDEEESHPVLNSRSNIIVITDEAHRSQYGFNQKINAQGQYRAGFAKHLRSALPNASFLGFTGTPIEMEDRDTQEVFGKYVSIYDFQDAVEDGATVPIIYEARQISLNESNEFDRLMKEARDLLDDEDSPEFRLREKLMGTDERLDKLANDFIHHFSERNTVFEGKAMLVAMSRDICVKIYQKITALRPEWHSEDVNQGAIKIVMTSNASDPQAWQIHNQDKKVLEKRFKDPDDPLKVVIVRDMWLTGFDAPCCHTMYIDKPIKGHNLMQAIARVNRVFRNKSRENGGLIVDYVGLTEELREATANYTNANGKGSVKQDINAVFEKMCEYISIIRGQFASVVDGKKFSVDDVLKITNPSQLLTEILNAANHIVGLDRVNSSQQDPNKKEATPRKKAFLEAVRLAKKGLSLCGALPEATPYKQELAFYDAVRATIIKNSATKDPKTGKNEQQLKLVSLINQAVTSDGVVDLFDLLGQERPNINLLSDEFLDVIRQSPTKDLWTSAIERYLKSKINELSGTNLTTKADFEQRLKEAMNQYHNHNLSVLDIIEELIGLAKEFDEQSKRGQKLGLSEAELAFYDALAKNDSAKELMGDLTLIKLAREITDKLRKSATIDWQYKEGVKAKMRILVRRMLMIYKYPPDKQEDAIKYVLEQAEAIAEML</sequence>
<comment type="similarity">
    <text evidence="2 10">Belongs to the HsdR family.</text>
</comment>
<evidence type="ECO:0000256" key="1">
    <source>
        <dbReference type="ARBA" id="ARBA00000851"/>
    </source>
</evidence>
<evidence type="ECO:0000256" key="8">
    <source>
        <dbReference type="ARBA" id="ARBA00022840"/>
    </source>
</evidence>
<dbReference type="GO" id="GO:0009035">
    <property type="term" value="F:type I site-specific deoxyribonuclease activity"/>
    <property type="evidence" value="ECO:0007669"/>
    <property type="project" value="UniProtKB-EC"/>
</dbReference>
<name>A0A379C7A1_9PAST</name>
<evidence type="ECO:0000256" key="5">
    <source>
        <dbReference type="ARBA" id="ARBA00022747"/>
    </source>
</evidence>
<dbReference type="GO" id="GO:0003677">
    <property type="term" value="F:DNA binding"/>
    <property type="evidence" value="ECO:0007669"/>
    <property type="project" value="UniProtKB-KW"/>
</dbReference>
<accession>A0A379C7A1</accession>
<dbReference type="RefSeq" id="WP_115314666.1">
    <property type="nucleotide sequence ID" value="NZ_LWIF01000001.1"/>
</dbReference>
<keyword evidence="6" id="KW-0255">Endonuclease</keyword>
<evidence type="ECO:0000256" key="3">
    <source>
        <dbReference type="ARBA" id="ARBA00022722"/>
    </source>
</evidence>
<comment type="catalytic activity">
    <reaction evidence="1 10">
        <text>Endonucleolytic cleavage of DNA to give random double-stranded fragments with terminal 5'-phosphates, ATP is simultaneously hydrolyzed.</text>
        <dbReference type="EC" id="3.1.21.3"/>
    </reaction>
</comment>
<keyword evidence="4 10" id="KW-0547">Nucleotide-binding</keyword>
<dbReference type="Proteomes" id="UP000255417">
    <property type="component" value="Unassembled WGS sequence"/>
</dbReference>
<dbReference type="InterPro" id="IPR027417">
    <property type="entry name" value="P-loop_NTPase"/>
</dbReference>
<dbReference type="REBASE" id="405494">
    <property type="entry name" value="Put12872IP"/>
</dbReference>
<dbReference type="InterPro" id="IPR014001">
    <property type="entry name" value="Helicase_ATP-bd"/>
</dbReference>
<keyword evidence="7 10" id="KW-0378">Hydrolase</keyword>
<dbReference type="InterPro" id="IPR040980">
    <property type="entry name" value="SWI2_SNF2"/>
</dbReference>
<evidence type="ECO:0000259" key="11">
    <source>
        <dbReference type="PROSITE" id="PS51192"/>
    </source>
</evidence>
<comment type="function">
    <text evidence="10">Subunit R is required for both nuclease and ATPase activities, but not for modification.</text>
</comment>
<dbReference type="Pfam" id="PF11867">
    <property type="entry name" value="T1RH-like_C"/>
    <property type="match status" value="1"/>
</dbReference>
<dbReference type="Gene3D" id="3.90.1570.50">
    <property type="match status" value="1"/>
</dbReference>
<dbReference type="SMART" id="SM00487">
    <property type="entry name" value="DEXDc"/>
    <property type="match status" value="1"/>
</dbReference>
<dbReference type="InterPro" id="IPR021810">
    <property type="entry name" value="T1RH-like_C"/>
</dbReference>
<keyword evidence="13" id="KW-1185">Reference proteome</keyword>
<dbReference type="InterPro" id="IPR055180">
    <property type="entry name" value="HsdR_RecA-like_helicase_dom_2"/>
</dbReference>
<dbReference type="Pfam" id="PF04313">
    <property type="entry name" value="HSDR_N"/>
    <property type="match status" value="1"/>
</dbReference>
<evidence type="ECO:0000256" key="6">
    <source>
        <dbReference type="ARBA" id="ARBA00022759"/>
    </source>
</evidence>
<keyword evidence="8 10" id="KW-0067">ATP-binding</keyword>
<evidence type="ECO:0000256" key="7">
    <source>
        <dbReference type="ARBA" id="ARBA00022801"/>
    </source>
</evidence>
<comment type="subunit">
    <text evidence="10">The type I restriction/modification system is composed of three polypeptides R, M and S.</text>
</comment>
<evidence type="ECO:0000256" key="2">
    <source>
        <dbReference type="ARBA" id="ARBA00008598"/>
    </source>
</evidence>
<dbReference type="CDD" id="cd18030">
    <property type="entry name" value="DEXHc_RE_I_HsdR"/>
    <property type="match status" value="1"/>
</dbReference>
<dbReference type="CDD" id="cd18800">
    <property type="entry name" value="SF2_C_EcoR124I-like"/>
    <property type="match status" value="1"/>
</dbReference>
<dbReference type="EC" id="3.1.21.3" evidence="10"/>
<evidence type="ECO:0000313" key="12">
    <source>
        <dbReference type="EMBL" id="SUB58154.1"/>
    </source>
</evidence>
<protein>
    <recommendedName>
        <fullName evidence="10">Type I restriction enzyme endonuclease subunit</fullName>
        <shortName evidence="10">R protein</shortName>
        <ecNumber evidence="10">3.1.21.3</ecNumber>
    </recommendedName>
</protein>
<keyword evidence="9 10" id="KW-0238">DNA-binding</keyword>
<dbReference type="Gene3D" id="3.40.50.300">
    <property type="entry name" value="P-loop containing nucleotide triphosphate hydrolases"/>
    <property type="match status" value="3"/>
</dbReference>
<dbReference type="AlphaFoldDB" id="A0A379C7A1"/>
<gene>
    <name evidence="12" type="primary">hsdR</name>
    <name evidence="12" type="ORF">NCTC12872_00104</name>
</gene>
<reference evidence="12 13" key="1">
    <citation type="submission" date="2018-06" db="EMBL/GenBank/DDBJ databases">
        <authorList>
            <consortium name="Pathogen Informatics"/>
            <person name="Doyle S."/>
        </authorList>
    </citation>
    <scope>NUCLEOTIDE SEQUENCE [LARGE SCALE GENOMIC DNA]</scope>
    <source>
        <strain evidence="12 13">NCTC12872</strain>
    </source>
</reference>
<dbReference type="PANTHER" id="PTHR30195">
    <property type="entry name" value="TYPE I SITE-SPECIFIC DEOXYRIBONUCLEASE PROTEIN SUBUNIT M AND R"/>
    <property type="match status" value="1"/>
</dbReference>
<dbReference type="CDD" id="cd22332">
    <property type="entry name" value="HsdR_N"/>
    <property type="match status" value="1"/>
</dbReference>
<evidence type="ECO:0000256" key="10">
    <source>
        <dbReference type="RuleBase" id="RU364115"/>
    </source>
</evidence>
<dbReference type="InterPro" id="IPR007409">
    <property type="entry name" value="Restrct_endonuc_type1_HsdR_N"/>
</dbReference>
<evidence type="ECO:0000256" key="9">
    <source>
        <dbReference type="ARBA" id="ARBA00023125"/>
    </source>
</evidence>
<feature type="domain" description="Helicase ATP-binding" evidence="11">
    <location>
        <begin position="293"/>
        <end position="475"/>
    </location>
</feature>
<dbReference type="NCBIfam" id="TIGR00348">
    <property type="entry name" value="hsdR"/>
    <property type="match status" value="1"/>
</dbReference>
<organism evidence="12 13">
    <name type="scientific">Phocoenobacter uteri</name>
    <dbReference type="NCBI Taxonomy" id="146806"/>
    <lineage>
        <taxon>Bacteria</taxon>
        <taxon>Pseudomonadati</taxon>
        <taxon>Pseudomonadota</taxon>
        <taxon>Gammaproteobacteria</taxon>
        <taxon>Pasteurellales</taxon>
        <taxon>Pasteurellaceae</taxon>
        <taxon>Phocoenobacter</taxon>
    </lineage>
</organism>
<dbReference type="OrthoDB" id="9758243at2"/>
<dbReference type="EMBL" id="UGTA01000001">
    <property type="protein sequence ID" value="SUB58154.1"/>
    <property type="molecule type" value="Genomic_DNA"/>
</dbReference>
<dbReference type="InterPro" id="IPR004473">
    <property type="entry name" value="Restrct_endonuc_typeI_HsdR"/>
</dbReference>
<dbReference type="InterPro" id="IPR051268">
    <property type="entry name" value="Type-I_R_enzyme_R_subunit"/>
</dbReference>
<keyword evidence="3" id="KW-0540">Nuclease</keyword>